<proteinExistence type="predicted"/>
<feature type="compositionally biased region" description="Polar residues" evidence="1">
    <location>
        <begin position="60"/>
        <end position="83"/>
    </location>
</feature>
<evidence type="ECO:0000256" key="1">
    <source>
        <dbReference type="SAM" id="MobiDB-lite"/>
    </source>
</evidence>
<feature type="non-terminal residue" evidence="2">
    <location>
        <position position="1"/>
    </location>
</feature>
<evidence type="ECO:0000313" key="2">
    <source>
        <dbReference type="EMBL" id="KAF9991745.1"/>
    </source>
</evidence>
<feature type="compositionally biased region" description="Basic and acidic residues" evidence="1">
    <location>
        <begin position="1"/>
        <end position="49"/>
    </location>
</feature>
<gene>
    <name evidence="2" type="ORF">BGZ65_000149</name>
</gene>
<organism evidence="2 3">
    <name type="scientific">Modicella reniformis</name>
    <dbReference type="NCBI Taxonomy" id="1440133"/>
    <lineage>
        <taxon>Eukaryota</taxon>
        <taxon>Fungi</taxon>
        <taxon>Fungi incertae sedis</taxon>
        <taxon>Mucoromycota</taxon>
        <taxon>Mortierellomycotina</taxon>
        <taxon>Mortierellomycetes</taxon>
        <taxon>Mortierellales</taxon>
        <taxon>Mortierellaceae</taxon>
        <taxon>Modicella</taxon>
    </lineage>
</organism>
<name>A0A9P6MCJ2_9FUNG</name>
<dbReference type="AlphaFoldDB" id="A0A9P6MCJ2"/>
<evidence type="ECO:0000313" key="3">
    <source>
        <dbReference type="Proteomes" id="UP000749646"/>
    </source>
</evidence>
<feature type="region of interest" description="Disordered" evidence="1">
    <location>
        <begin position="1"/>
        <end position="83"/>
    </location>
</feature>
<keyword evidence="3" id="KW-1185">Reference proteome</keyword>
<reference evidence="2" key="1">
    <citation type="journal article" date="2020" name="Fungal Divers.">
        <title>Resolving the Mortierellaceae phylogeny through synthesis of multi-gene phylogenetics and phylogenomics.</title>
        <authorList>
            <person name="Vandepol N."/>
            <person name="Liber J."/>
            <person name="Desiro A."/>
            <person name="Na H."/>
            <person name="Kennedy M."/>
            <person name="Barry K."/>
            <person name="Grigoriev I.V."/>
            <person name="Miller A.N."/>
            <person name="O'Donnell K."/>
            <person name="Stajich J.E."/>
            <person name="Bonito G."/>
        </authorList>
    </citation>
    <scope>NUCLEOTIDE SEQUENCE</scope>
    <source>
        <strain evidence="2">MES-2147</strain>
    </source>
</reference>
<dbReference type="EMBL" id="JAAAHW010002553">
    <property type="protein sequence ID" value="KAF9991745.1"/>
    <property type="molecule type" value="Genomic_DNA"/>
</dbReference>
<dbReference type="Proteomes" id="UP000749646">
    <property type="component" value="Unassembled WGS sequence"/>
</dbReference>
<accession>A0A9P6MCJ2</accession>
<protein>
    <submittedName>
        <fullName evidence="2">Uncharacterized protein</fullName>
    </submittedName>
</protein>
<comment type="caution">
    <text evidence="2">The sequence shown here is derived from an EMBL/GenBank/DDBJ whole genome shotgun (WGS) entry which is preliminary data.</text>
</comment>
<sequence length="83" mass="9162">PGHTERCNTSRSGTREHDISEHDTSERDTSERNTSERDASGTLHTDRRLTAPTPGEIRISRTQSTLRVATTEPSDTNETIAAV</sequence>